<dbReference type="InterPro" id="IPR018357">
    <property type="entry name" value="Hexapep_transf_CS"/>
</dbReference>
<reference evidence="10 11" key="1">
    <citation type="journal article" date="2019" name="Nat. Med.">
        <title>A library of human gut bacterial isolates paired with longitudinal multiomics data enables mechanistic microbiome research.</title>
        <authorList>
            <person name="Poyet M."/>
            <person name="Groussin M."/>
            <person name="Gibbons S.M."/>
            <person name="Avila-Pacheco J."/>
            <person name="Jiang X."/>
            <person name="Kearney S.M."/>
            <person name="Perrotta A.R."/>
            <person name="Berdy B."/>
            <person name="Zhao S."/>
            <person name="Lieberman T.D."/>
            <person name="Swanson P.K."/>
            <person name="Smith M."/>
            <person name="Roesemann S."/>
            <person name="Alexander J.E."/>
            <person name="Rich S.A."/>
            <person name="Livny J."/>
            <person name="Vlamakis H."/>
            <person name="Clish C."/>
            <person name="Bullock K."/>
            <person name="Deik A."/>
            <person name="Scott J."/>
            <person name="Pierce K.A."/>
            <person name="Xavier R.J."/>
            <person name="Alm E.J."/>
        </authorList>
    </citation>
    <scope>NUCLEOTIDE SEQUENCE [LARGE SCALE GENOMIC DNA]</scope>
    <source>
        <strain evidence="9 10">BIOML-A1</strain>
        <strain evidence="8 11">BIOML-A2</strain>
    </source>
</reference>
<dbReference type="PANTHER" id="PTHR23416">
    <property type="entry name" value="SIALIC ACID SYNTHASE-RELATED"/>
    <property type="match status" value="1"/>
</dbReference>
<dbReference type="SMART" id="SM01266">
    <property type="entry name" value="Mac"/>
    <property type="match status" value="1"/>
</dbReference>
<dbReference type="Proteomes" id="UP000322658">
    <property type="component" value="Unassembled WGS sequence"/>
</dbReference>
<dbReference type="Pfam" id="PF14602">
    <property type="entry name" value="Hexapep_2"/>
    <property type="match status" value="1"/>
</dbReference>
<dbReference type="GeneID" id="92756174"/>
<dbReference type="InterPro" id="IPR024688">
    <property type="entry name" value="Mac_dom"/>
</dbReference>
<dbReference type="EMBL" id="VVXK01000004">
    <property type="protein sequence ID" value="KAA2371190.1"/>
    <property type="molecule type" value="Genomic_DNA"/>
</dbReference>
<keyword evidence="4" id="KW-0012">Acyltransferase</keyword>
<name>A0A5B3GCJ7_9BACT</name>
<dbReference type="SUPFAM" id="SSF51161">
    <property type="entry name" value="Trimeric LpxA-like enzymes"/>
    <property type="match status" value="1"/>
</dbReference>
<dbReference type="Gene3D" id="2.160.10.10">
    <property type="entry name" value="Hexapeptide repeat proteins"/>
    <property type="match status" value="1"/>
</dbReference>
<evidence type="ECO:0000256" key="1">
    <source>
        <dbReference type="ARBA" id="ARBA00007274"/>
    </source>
</evidence>
<dbReference type="FunFam" id="2.160.10.10:FF:000025">
    <property type="entry name" value="Hexapeptide-repeat containing-acetyltransferase"/>
    <property type="match status" value="1"/>
</dbReference>
<dbReference type="AlphaFoldDB" id="A0A5B3GCJ7"/>
<dbReference type="Pfam" id="PF12464">
    <property type="entry name" value="Mac"/>
    <property type="match status" value="1"/>
</dbReference>
<dbReference type="Proteomes" id="UP000323567">
    <property type="component" value="Unassembled WGS sequence"/>
</dbReference>
<dbReference type="PANTHER" id="PTHR23416:SF23">
    <property type="entry name" value="ACETYLTRANSFERASE C18B11.09C-RELATED"/>
    <property type="match status" value="1"/>
</dbReference>
<protein>
    <recommendedName>
        <fullName evidence="6">Nodulation protein L</fullName>
    </recommendedName>
</protein>
<evidence type="ECO:0000313" key="11">
    <source>
        <dbReference type="Proteomes" id="UP000323567"/>
    </source>
</evidence>
<gene>
    <name evidence="9" type="ORF">F2Y07_01265</name>
    <name evidence="8" type="ORF">F2Y13_04390</name>
</gene>
<evidence type="ECO:0000256" key="6">
    <source>
        <dbReference type="ARBA" id="ARBA00067695"/>
    </source>
</evidence>
<dbReference type="RefSeq" id="WP_015547885.1">
    <property type="nucleotide sequence ID" value="NZ_CATVWL010000004.1"/>
</dbReference>
<comment type="similarity">
    <text evidence="1">Belongs to the transferase hexapeptide repeat family.</text>
</comment>
<dbReference type="InterPro" id="IPR001451">
    <property type="entry name" value="Hexapep"/>
</dbReference>
<accession>A0A5B3GCJ7</accession>
<comment type="caution">
    <text evidence="8">The sequence shown here is derived from an EMBL/GenBank/DDBJ whole genome shotgun (WGS) entry which is preliminary data.</text>
</comment>
<dbReference type="GO" id="GO:0008374">
    <property type="term" value="F:O-acyltransferase activity"/>
    <property type="evidence" value="ECO:0007669"/>
    <property type="project" value="TreeGrafter"/>
</dbReference>
<evidence type="ECO:0000313" key="9">
    <source>
        <dbReference type="EMBL" id="KAA2377964.1"/>
    </source>
</evidence>
<proteinExistence type="inferred from homology"/>
<dbReference type="GO" id="GO:0016407">
    <property type="term" value="F:acetyltransferase activity"/>
    <property type="evidence" value="ECO:0007669"/>
    <property type="project" value="InterPro"/>
</dbReference>
<dbReference type="CDD" id="cd03357">
    <property type="entry name" value="LbH_MAT_GAT"/>
    <property type="match status" value="1"/>
</dbReference>
<evidence type="ECO:0000313" key="8">
    <source>
        <dbReference type="EMBL" id="KAA2371190.1"/>
    </source>
</evidence>
<feature type="domain" description="Maltose/galactoside acetyltransferase" evidence="7">
    <location>
        <begin position="4"/>
        <end position="58"/>
    </location>
</feature>
<dbReference type="InterPro" id="IPR051159">
    <property type="entry name" value="Hexapeptide_acetyltransf"/>
</dbReference>
<dbReference type="GO" id="GO:0005829">
    <property type="term" value="C:cytosol"/>
    <property type="evidence" value="ECO:0007669"/>
    <property type="project" value="TreeGrafter"/>
</dbReference>
<sequence length="188" mass="20428">MTEREKMLAGGWFDPRDAELTAIRDNATRLMHRLNVELCGHDDAYRAALRELCPGCEGFIREPFRCDYGLNISIGEGSFVNFDCVFLDLAPIRIGRHTLIGPKVQLLTALHPFDAAQRRTGLEAGRPITVGDDCWLGGGVIVCPGVAIGDRSVIGAGAVVTRDIPADSVAVGNPARVIRTLTRQDETE</sequence>
<dbReference type="EMBL" id="VVXJ01000002">
    <property type="protein sequence ID" value="KAA2377964.1"/>
    <property type="molecule type" value="Genomic_DNA"/>
</dbReference>
<evidence type="ECO:0000259" key="7">
    <source>
        <dbReference type="SMART" id="SM01266"/>
    </source>
</evidence>
<evidence type="ECO:0000256" key="5">
    <source>
        <dbReference type="ARBA" id="ARBA00055587"/>
    </source>
</evidence>
<evidence type="ECO:0000256" key="4">
    <source>
        <dbReference type="ARBA" id="ARBA00023315"/>
    </source>
</evidence>
<comment type="function">
    <text evidence="5">Acetyltransferase implicated in the O-acetylation of Nod factors.</text>
</comment>
<organism evidence="8 11">
    <name type="scientific">Alistipes shahii</name>
    <dbReference type="NCBI Taxonomy" id="328814"/>
    <lineage>
        <taxon>Bacteria</taxon>
        <taxon>Pseudomonadati</taxon>
        <taxon>Bacteroidota</taxon>
        <taxon>Bacteroidia</taxon>
        <taxon>Bacteroidales</taxon>
        <taxon>Rikenellaceae</taxon>
        <taxon>Alistipes</taxon>
    </lineage>
</organism>
<dbReference type="InterPro" id="IPR011004">
    <property type="entry name" value="Trimer_LpxA-like_sf"/>
</dbReference>
<evidence type="ECO:0000313" key="10">
    <source>
        <dbReference type="Proteomes" id="UP000322658"/>
    </source>
</evidence>
<dbReference type="PROSITE" id="PS00101">
    <property type="entry name" value="HEXAPEP_TRANSFERASES"/>
    <property type="match status" value="1"/>
</dbReference>
<keyword evidence="3" id="KW-0677">Repeat</keyword>
<evidence type="ECO:0000256" key="3">
    <source>
        <dbReference type="ARBA" id="ARBA00022737"/>
    </source>
</evidence>
<keyword evidence="2 8" id="KW-0808">Transferase</keyword>
<evidence type="ECO:0000256" key="2">
    <source>
        <dbReference type="ARBA" id="ARBA00022679"/>
    </source>
</evidence>